<feature type="region of interest" description="Disordered" evidence="3">
    <location>
        <begin position="1"/>
        <end position="23"/>
    </location>
</feature>
<dbReference type="AlphaFoldDB" id="M5F5S8"/>
<dbReference type="STRING" id="1297569.MESS2_500010"/>
<dbReference type="InterPro" id="IPR006442">
    <property type="entry name" value="Antitoxin_Phd/YefM"/>
</dbReference>
<dbReference type="SUPFAM" id="SSF143120">
    <property type="entry name" value="YefM-like"/>
    <property type="match status" value="1"/>
</dbReference>
<dbReference type="OrthoDB" id="7451784at2"/>
<accession>M5F5S8</accession>
<dbReference type="Pfam" id="PF02604">
    <property type="entry name" value="PhdYeFM_antitox"/>
    <property type="match status" value="1"/>
</dbReference>
<sequence>MTRKNETIASAYSKSSKRLSHEPNTGRWVLQDAKAHFSELVRRVRIDGPQHVTVHGRQEVVVISVEEFRRLKGDQTGEALIAAMQASPYRDVDIAPHRNVLPVRKVSL</sequence>
<evidence type="ECO:0000313" key="5">
    <source>
        <dbReference type="Proteomes" id="UP000012062"/>
    </source>
</evidence>
<dbReference type="NCBIfam" id="TIGR01552">
    <property type="entry name" value="phd_fam"/>
    <property type="match status" value="1"/>
</dbReference>
<proteinExistence type="inferred from homology"/>
<name>M5F5S8_9HYPH</name>
<dbReference type="Gene3D" id="3.40.1620.10">
    <property type="entry name" value="YefM-like domain"/>
    <property type="match status" value="1"/>
</dbReference>
<keyword evidence="5" id="KW-1185">Reference proteome</keyword>
<dbReference type="EMBL" id="CAUM01000118">
    <property type="protein sequence ID" value="CCV07246.1"/>
    <property type="molecule type" value="Genomic_DNA"/>
</dbReference>
<protein>
    <recommendedName>
        <fullName evidence="2">Antitoxin</fullName>
    </recommendedName>
</protein>
<organism evidence="4 5">
    <name type="scientific">Mesorhizobium metallidurans STM 2683</name>
    <dbReference type="NCBI Taxonomy" id="1297569"/>
    <lineage>
        <taxon>Bacteria</taxon>
        <taxon>Pseudomonadati</taxon>
        <taxon>Pseudomonadota</taxon>
        <taxon>Alphaproteobacteria</taxon>
        <taxon>Hyphomicrobiales</taxon>
        <taxon>Phyllobacteriaceae</taxon>
        <taxon>Mesorhizobium</taxon>
    </lineage>
</organism>
<dbReference type="Proteomes" id="UP000012062">
    <property type="component" value="Unassembled WGS sequence"/>
</dbReference>
<dbReference type="eggNOG" id="COG2161">
    <property type="taxonomic scope" value="Bacteria"/>
</dbReference>
<evidence type="ECO:0000256" key="1">
    <source>
        <dbReference type="ARBA" id="ARBA00009981"/>
    </source>
</evidence>
<comment type="similarity">
    <text evidence="1 2">Belongs to the phD/YefM antitoxin family.</text>
</comment>
<evidence type="ECO:0000256" key="3">
    <source>
        <dbReference type="SAM" id="MobiDB-lite"/>
    </source>
</evidence>
<evidence type="ECO:0000256" key="2">
    <source>
        <dbReference type="RuleBase" id="RU362080"/>
    </source>
</evidence>
<reference evidence="4 5" key="1">
    <citation type="submission" date="2013-02" db="EMBL/GenBank/DDBJ databases">
        <authorList>
            <person name="Genoscope - CEA"/>
        </authorList>
    </citation>
    <scope>NUCLEOTIDE SEQUENCE [LARGE SCALE GENOMIC DNA]</scope>
    <source>
        <strain evidence="4 5">STM 2683</strain>
    </source>
</reference>
<comment type="function">
    <text evidence="2">Antitoxin component of a type II toxin-antitoxin (TA) system.</text>
</comment>
<comment type="caution">
    <text evidence="4">The sequence shown here is derived from an EMBL/GenBank/DDBJ whole genome shotgun (WGS) entry which is preliminary data.</text>
</comment>
<dbReference type="InterPro" id="IPR036165">
    <property type="entry name" value="YefM-like_sf"/>
</dbReference>
<gene>
    <name evidence="4" type="ORF">MESS2_500010</name>
</gene>
<evidence type="ECO:0000313" key="4">
    <source>
        <dbReference type="EMBL" id="CCV07246.1"/>
    </source>
</evidence>